<comment type="caution">
    <text evidence="1">The sequence shown here is derived from an EMBL/GenBank/DDBJ whole genome shotgun (WGS) entry which is preliminary data.</text>
</comment>
<dbReference type="Proteomes" id="UP000706151">
    <property type="component" value="Unassembled WGS sequence"/>
</dbReference>
<protein>
    <recommendedName>
        <fullName evidence="3">Phage tail assembly chaperone</fullName>
    </recommendedName>
</protein>
<sequence length="109" mass="11673">MFKIVPNPTFVAEARITVPGADAGLLKIEWRHQGRAALKDWMESASAKGDGDALHAVIASWSEVVDVLGDPVNYSRSALADLLDAYPTAAGELFQAYIDALTESRLGNS</sequence>
<evidence type="ECO:0008006" key="3">
    <source>
        <dbReference type="Google" id="ProtNLM"/>
    </source>
</evidence>
<accession>A0A935TDZ2</accession>
<dbReference type="AlphaFoldDB" id="A0A935TDZ2"/>
<reference evidence="1 2" key="1">
    <citation type="submission" date="2020-10" db="EMBL/GenBank/DDBJ databases">
        <title>Connecting structure to function with the recovery of over 1000 high-quality activated sludge metagenome-assembled genomes encoding full-length rRNA genes using long-read sequencing.</title>
        <authorList>
            <person name="Singleton C.M."/>
            <person name="Petriglieri F."/>
            <person name="Kristensen J.M."/>
            <person name="Kirkegaard R.H."/>
            <person name="Michaelsen T.Y."/>
            <person name="Andersen M.H."/>
            <person name="Karst S.M."/>
            <person name="Dueholm M.S."/>
            <person name="Nielsen P.H."/>
            <person name="Albertsen M."/>
        </authorList>
    </citation>
    <scope>NUCLEOTIDE SEQUENCE [LARGE SCALE GENOMIC DNA]</scope>
    <source>
        <strain evidence="1">Fred_18-Q3-R57-64_BAT3C.720</strain>
    </source>
</reference>
<dbReference type="EMBL" id="JADJOT010000009">
    <property type="protein sequence ID" value="MBK7954577.1"/>
    <property type="molecule type" value="Genomic_DNA"/>
</dbReference>
<organism evidence="1 2">
    <name type="scientific">Candidatus Accumulibacter affinis</name>
    <dbReference type="NCBI Taxonomy" id="2954384"/>
    <lineage>
        <taxon>Bacteria</taxon>
        <taxon>Pseudomonadati</taxon>
        <taxon>Pseudomonadota</taxon>
        <taxon>Betaproteobacteria</taxon>
        <taxon>Candidatus Accumulibacter</taxon>
    </lineage>
</organism>
<proteinExistence type="predicted"/>
<name>A0A935TDZ2_9PROT</name>
<gene>
    <name evidence="1" type="ORF">IPK02_11815</name>
</gene>
<evidence type="ECO:0000313" key="2">
    <source>
        <dbReference type="Proteomes" id="UP000706151"/>
    </source>
</evidence>
<dbReference type="InterPro" id="IPR014859">
    <property type="entry name" value="Phage_TAC_4"/>
</dbReference>
<evidence type="ECO:0000313" key="1">
    <source>
        <dbReference type="EMBL" id="MBK7954577.1"/>
    </source>
</evidence>
<dbReference type="Pfam" id="PF08748">
    <property type="entry name" value="Phage_TAC_4"/>
    <property type="match status" value="1"/>
</dbReference>